<dbReference type="eggNOG" id="ENOG502QSUX">
    <property type="taxonomic scope" value="Eukaryota"/>
</dbReference>
<dbReference type="GeneID" id="19239440"/>
<organism evidence="3 4">
    <name type="scientific">Endocarpon pusillum (strain Z07020 / HMAS-L-300199)</name>
    <name type="common">Lichen-forming fungus</name>
    <dbReference type="NCBI Taxonomy" id="1263415"/>
    <lineage>
        <taxon>Eukaryota</taxon>
        <taxon>Fungi</taxon>
        <taxon>Dikarya</taxon>
        <taxon>Ascomycota</taxon>
        <taxon>Pezizomycotina</taxon>
        <taxon>Eurotiomycetes</taxon>
        <taxon>Chaetothyriomycetidae</taxon>
        <taxon>Verrucariales</taxon>
        <taxon>Verrucariaceae</taxon>
        <taxon>Endocarpon</taxon>
    </lineage>
</organism>
<gene>
    <name evidence="3" type="ORF">EPUS_04485</name>
</gene>
<evidence type="ECO:0000256" key="1">
    <source>
        <dbReference type="ARBA" id="ARBA00007673"/>
    </source>
</evidence>
<dbReference type="GO" id="GO:0016853">
    <property type="term" value="F:isomerase activity"/>
    <property type="evidence" value="ECO:0007669"/>
    <property type="project" value="UniProtKB-KW"/>
</dbReference>
<sequence>MNELSLCSRVVCLSRHYIPYFSLQPLSRPKNSLASTFSRRTSRGVQTSQHSIPAAYWRGGTSRAVIFHRRDLPVDESEWPFIFLRVLGSPDKYHRQIDGLGAGISSLSKVCIVSPSTHLSADIDYTFAAVGITSDDVDFSGNCGNIMSVIGPYAYNHRLVPPASKSSVTVRIRNTNTSKIIHSTFPVTDDRIEAATGGDYSIAGVPGTGAEISLSFQDPAGSKTGALLPSGNAIDKLDGIDATCVDAANPCIFAEAADLGVGGTELLDEISGNLPLLQRLEKIRHLGGRAMGMCHDTENAPRCVPKIAVVSKPATYKVMNGKDFEQDHVDIVARVMSDRQPHRTIPLTVAVCMAVAATVRGSIVEALVGPRKVKEGVLTIGHPSGTIEVGVEKDEAGNVLNANVKRTARSLMEGVVYY</sequence>
<dbReference type="SUPFAM" id="SSF54506">
    <property type="entry name" value="Diaminopimelate epimerase-like"/>
    <property type="match status" value="2"/>
</dbReference>
<dbReference type="AlphaFoldDB" id="U1G9Z4"/>
<name>U1G9Z4_ENDPU</name>
<protein>
    <recommendedName>
        <fullName evidence="5">3-methylitaconate isomerase</fullName>
    </recommendedName>
</protein>
<evidence type="ECO:0008006" key="5">
    <source>
        <dbReference type="Google" id="ProtNLM"/>
    </source>
</evidence>
<dbReference type="Gene3D" id="3.10.310.10">
    <property type="entry name" value="Diaminopimelate Epimerase, Chain A, domain 1"/>
    <property type="match status" value="2"/>
</dbReference>
<dbReference type="OrthoDB" id="10267539at2759"/>
<comment type="similarity">
    <text evidence="1">Belongs to the PrpF family.</text>
</comment>
<dbReference type="PANTHER" id="PTHR43709:SF2">
    <property type="entry name" value="DUF453 DOMAIN PROTEIN (AFU_ORTHOLOGUE AFUA_6G00360)"/>
    <property type="match status" value="1"/>
</dbReference>
<dbReference type="Proteomes" id="UP000019373">
    <property type="component" value="Unassembled WGS sequence"/>
</dbReference>
<evidence type="ECO:0000313" key="3">
    <source>
        <dbReference type="EMBL" id="ERF68833.1"/>
    </source>
</evidence>
<dbReference type="HOGENOM" id="CLU_026443_2_0_1"/>
<evidence type="ECO:0000256" key="2">
    <source>
        <dbReference type="ARBA" id="ARBA00023235"/>
    </source>
</evidence>
<dbReference type="InterPro" id="IPR007400">
    <property type="entry name" value="PrpF-like"/>
</dbReference>
<evidence type="ECO:0000313" key="4">
    <source>
        <dbReference type="Proteomes" id="UP000019373"/>
    </source>
</evidence>
<dbReference type="OMA" id="CCLACAC"/>
<dbReference type="RefSeq" id="XP_007805451.1">
    <property type="nucleotide sequence ID" value="XM_007807260.1"/>
</dbReference>
<accession>U1G9Z4</accession>
<dbReference type="PANTHER" id="PTHR43709">
    <property type="entry name" value="ACONITATE ISOMERASE-RELATED"/>
    <property type="match status" value="1"/>
</dbReference>
<proteinExistence type="inferred from homology"/>
<keyword evidence="4" id="KW-1185">Reference proteome</keyword>
<keyword evidence="2" id="KW-0413">Isomerase</keyword>
<dbReference type="Pfam" id="PF04303">
    <property type="entry name" value="PrpF"/>
    <property type="match status" value="1"/>
</dbReference>
<dbReference type="EMBL" id="KE721492">
    <property type="protein sequence ID" value="ERF68833.1"/>
    <property type="molecule type" value="Genomic_DNA"/>
</dbReference>
<reference evidence="4" key="1">
    <citation type="journal article" date="2014" name="BMC Genomics">
        <title>Genome characteristics reveal the impact of lichenization on lichen-forming fungus Endocarpon pusillum Hedwig (Verrucariales, Ascomycota).</title>
        <authorList>
            <person name="Wang Y.-Y."/>
            <person name="Liu B."/>
            <person name="Zhang X.-Y."/>
            <person name="Zhou Q.-M."/>
            <person name="Zhang T."/>
            <person name="Li H."/>
            <person name="Yu Y.-F."/>
            <person name="Zhang X.-L."/>
            <person name="Hao X.-Y."/>
            <person name="Wang M."/>
            <person name="Wang L."/>
            <person name="Wei J.-C."/>
        </authorList>
    </citation>
    <scope>NUCLEOTIDE SEQUENCE [LARGE SCALE GENOMIC DNA]</scope>
    <source>
        <strain evidence="4">Z07020 / HMAS-L-300199</strain>
    </source>
</reference>